<dbReference type="KEGG" id="nkf:Nkreftii_002091"/>
<dbReference type="PROSITE" id="PS51257">
    <property type="entry name" value="PROKAR_LIPOPROTEIN"/>
    <property type="match status" value="1"/>
</dbReference>
<feature type="repeat" description="ANK" evidence="1">
    <location>
        <begin position="126"/>
        <end position="158"/>
    </location>
</feature>
<dbReference type="Proteomes" id="UP000593737">
    <property type="component" value="Chromosome"/>
</dbReference>
<evidence type="ECO:0000313" key="3">
    <source>
        <dbReference type="Proteomes" id="UP000593737"/>
    </source>
</evidence>
<dbReference type="InterPro" id="IPR036770">
    <property type="entry name" value="Ankyrin_rpt-contain_sf"/>
</dbReference>
<dbReference type="SUPFAM" id="SSF48403">
    <property type="entry name" value="Ankyrin repeat"/>
    <property type="match status" value="1"/>
</dbReference>
<dbReference type="EMBL" id="CP047423">
    <property type="protein sequence ID" value="QPD04317.1"/>
    <property type="molecule type" value="Genomic_DNA"/>
</dbReference>
<dbReference type="Gene3D" id="1.25.40.20">
    <property type="entry name" value="Ankyrin repeat-containing domain"/>
    <property type="match status" value="2"/>
</dbReference>
<dbReference type="PANTHER" id="PTHR22677">
    <property type="entry name" value="ANKYRIN REPEAT DOMAIN-CONTAINING PROTEIN 60"/>
    <property type="match status" value="1"/>
</dbReference>
<evidence type="ECO:0000256" key="1">
    <source>
        <dbReference type="PROSITE-ProRule" id="PRU00023"/>
    </source>
</evidence>
<reference evidence="2 3" key="1">
    <citation type="journal article" date="2020" name="ISME J.">
        <title>Enrichment and physiological characterization of a novel comammox Nitrospira indicates ammonium inhibition of complete nitrification.</title>
        <authorList>
            <person name="Sakoula D."/>
            <person name="Koch H."/>
            <person name="Frank J."/>
            <person name="Jetten M.S.M."/>
            <person name="van Kessel M.A.H.J."/>
            <person name="Lucker S."/>
        </authorList>
    </citation>
    <scope>NUCLEOTIDE SEQUENCE [LARGE SCALE GENOMIC DNA]</scope>
    <source>
        <strain evidence="2">Comreactor17</strain>
    </source>
</reference>
<organism evidence="2 3">
    <name type="scientific">Candidatus Nitrospira kreftii</name>
    <dbReference type="NCBI Taxonomy" id="2652173"/>
    <lineage>
        <taxon>Bacteria</taxon>
        <taxon>Pseudomonadati</taxon>
        <taxon>Nitrospirota</taxon>
        <taxon>Nitrospiria</taxon>
        <taxon>Nitrospirales</taxon>
        <taxon>Nitrospiraceae</taxon>
        <taxon>Nitrospira</taxon>
    </lineage>
</organism>
<dbReference type="Pfam" id="PF12796">
    <property type="entry name" value="Ank_2"/>
    <property type="match status" value="1"/>
</dbReference>
<dbReference type="PANTHER" id="PTHR22677:SF4">
    <property type="entry name" value="USHER SYNDROME TYPE-1G PROTEIN-LIKE PROTEIN"/>
    <property type="match status" value="1"/>
</dbReference>
<dbReference type="PRINTS" id="PR01415">
    <property type="entry name" value="ANKYRIN"/>
</dbReference>
<gene>
    <name evidence="2" type="ORF">Nkreftii_002091</name>
</gene>
<name>A0A7S8FEC2_9BACT</name>
<evidence type="ECO:0000313" key="2">
    <source>
        <dbReference type="EMBL" id="QPD04317.1"/>
    </source>
</evidence>
<protein>
    <submittedName>
        <fullName evidence="2">Ankyrin repeat-containing protein</fullName>
    </submittedName>
</protein>
<dbReference type="InterPro" id="IPR039323">
    <property type="entry name" value="ANKRD_45/46/60"/>
</dbReference>
<dbReference type="AlphaFoldDB" id="A0A7S8FEC2"/>
<dbReference type="PROSITE" id="PS50297">
    <property type="entry name" value="ANK_REP_REGION"/>
    <property type="match status" value="3"/>
</dbReference>
<accession>A0A7S8FEC2</accession>
<sequence length="181" mass="19373">MTQVSPRLSLAICTPALIFLSSCMTAPEERLRLAAAEGNLLRVQTFLGQGISAQAADVRGVTPLFLAAKHGHQDVVALLLERGAAMNLIRQDGVTSIFIAAQEGQREVVALLLRHGEDVNAHAQISDVTLLHVAAYRGDQELITLLLQHGASKHARMTSGERPVDLAQAQGHTALIPLLEP</sequence>
<dbReference type="InterPro" id="IPR002110">
    <property type="entry name" value="Ankyrin_rpt"/>
</dbReference>
<dbReference type="Pfam" id="PF00023">
    <property type="entry name" value="Ank"/>
    <property type="match status" value="1"/>
</dbReference>
<feature type="repeat" description="ANK" evidence="1">
    <location>
        <begin position="59"/>
        <end position="91"/>
    </location>
</feature>
<keyword evidence="1" id="KW-0040">ANK repeat</keyword>
<feature type="repeat" description="ANK" evidence="1">
    <location>
        <begin position="92"/>
        <end position="124"/>
    </location>
</feature>
<dbReference type="PROSITE" id="PS50088">
    <property type="entry name" value="ANK_REPEAT"/>
    <property type="match status" value="3"/>
</dbReference>
<dbReference type="SMART" id="SM00248">
    <property type="entry name" value="ANK"/>
    <property type="match status" value="3"/>
</dbReference>
<proteinExistence type="predicted"/>